<keyword evidence="4 8" id="KW-0833">Ubl conjugation pathway</keyword>
<dbReference type="EMBL" id="KV417359">
    <property type="protein sequence ID" value="KZO89910.1"/>
    <property type="molecule type" value="Genomic_DNA"/>
</dbReference>
<feature type="domain" description="UCH catalytic" evidence="10">
    <location>
        <begin position="5"/>
        <end position="241"/>
    </location>
</feature>
<dbReference type="PANTHER" id="PTHR10589:SF17">
    <property type="entry name" value="UBIQUITIN CARBOXYL-TERMINAL HYDROLASE"/>
    <property type="match status" value="1"/>
</dbReference>
<evidence type="ECO:0000256" key="3">
    <source>
        <dbReference type="ARBA" id="ARBA00022670"/>
    </source>
</evidence>
<dbReference type="AlphaFoldDB" id="A0A167FW83"/>
<evidence type="ECO:0000256" key="1">
    <source>
        <dbReference type="ARBA" id="ARBA00000707"/>
    </source>
</evidence>
<evidence type="ECO:0000313" key="11">
    <source>
        <dbReference type="EMBL" id="KZO89910.1"/>
    </source>
</evidence>
<dbReference type="CDD" id="cd09616">
    <property type="entry name" value="Peptidase_C12_UCH_L1_L3"/>
    <property type="match status" value="1"/>
</dbReference>
<keyword evidence="3 8" id="KW-0645">Protease</keyword>
<evidence type="ECO:0000256" key="9">
    <source>
        <dbReference type="SAM" id="MobiDB-lite"/>
    </source>
</evidence>
<dbReference type="EC" id="3.4.19.12" evidence="8"/>
<protein>
    <recommendedName>
        <fullName evidence="8">Ubiquitin carboxyl-terminal hydrolase</fullName>
        <ecNumber evidence="8">3.4.19.12</ecNumber>
    </recommendedName>
</protein>
<dbReference type="SUPFAM" id="SSF54001">
    <property type="entry name" value="Cysteine proteinases"/>
    <property type="match status" value="1"/>
</dbReference>
<proteinExistence type="inferred from homology"/>
<dbReference type="STRING" id="1330018.A0A167FW83"/>
<dbReference type="Proteomes" id="UP000076738">
    <property type="component" value="Unassembled WGS sequence"/>
</dbReference>
<comment type="catalytic activity">
    <reaction evidence="1 8">
        <text>Thiol-dependent hydrolysis of ester, thioester, amide, peptide and isopeptide bonds formed by the C-terminal Gly of ubiquitin (a 76-residue protein attached to proteins as an intracellular targeting signal).</text>
        <dbReference type="EC" id="3.4.19.12"/>
    </reaction>
</comment>
<name>A0A167FW83_CALVF</name>
<evidence type="ECO:0000256" key="8">
    <source>
        <dbReference type="RuleBase" id="RU361215"/>
    </source>
</evidence>
<dbReference type="OrthoDB" id="427186at2759"/>
<dbReference type="GO" id="GO:0006511">
    <property type="term" value="P:ubiquitin-dependent protein catabolic process"/>
    <property type="evidence" value="ECO:0007669"/>
    <property type="project" value="UniProtKB-UniRule"/>
</dbReference>
<evidence type="ECO:0000256" key="2">
    <source>
        <dbReference type="ARBA" id="ARBA00009326"/>
    </source>
</evidence>
<dbReference type="GO" id="GO:0004843">
    <property type="term" value="F:cysteine-type deubiquitinase activity"/>
    <property type="evidence" value="ECO:0007669"/>
    <property type="project" value="UniProtKB-EC"/>
</dbReference>
<comment type="caution">
    <text evidence="7">Lacks conserved residue(s) required for the propagation of feature annotation.</text>
</comment>
<gene>
    <name evidence="11" type="ORF">CALVIDRAFT_491220</name>
</gene>
<accession>A0A167FW83</accession>
<dbReference type="GO" id="GO:0005737">
    <property type="term" value="C:cytoplasm"/>
    <property type="evidence" value="ECO:0007669"/>
    <property type="project" value="TreeGrafter"/>
</dbReference>
<dbReference type="PRINTS" id="PR00707">
    <property type="entry name" value="UBCTHYDRLASE"/>
</dbReference>
<dbReference type="InterPro" id="IPR036959">
    <property type="entry name" value="Peptidase_C12_UCH_sf"/>
</dbReference>
<dbReference type="PROSITE" id="PS52048">
    <property type="entry name" value="UCH_DOMAIN"/>
    <property type="match status" value="1"/>
</dbReference>
<evidence type="ECO:0000259" key="10">
    <source>
        <dbReference type="PROSITE" id="PS52048"/>
    </source>
</evidence>
<feature type="region of interest" description="Disordered" evidence="9">
    <location>
        <begin position="146"/>
        <end position="168"/>
    </location>
</feature>
<evidence type="ECO:0000256" key="7">
    <source>
        <dbReference type="PROSITE-ProRule" id="PRU01393"/>
    </source>
</evidence>
<dbReference type="Gene3D" id="3.40.532.10">
    <property type="entry name" value="Peptidase C12, ubiquitin carboxyl-terminal hydrolase"/>
    <property type="match status" value="1"/>
</dbReference>
<sequence length="242" mass="26343">MARKHFVPLESDPIIFTELLHKLGVSDKLSFVDVLSLDDAELLAFIPRPVLGLIFIFPGTDTALANLAKEEAAAIPYTGAGENEDVVWFRQTIGNACGLYGILHVACNGKARDYIQSNSTLDKLLQESTPLDPAGRAHVLESSPDLEAAHAASAQQGQSTPPPAEEHPSFAYTAFTKSHKSSHMYELAGYVKGPRDLGMVCNKEEDLLSDNAMKVLKAYVDREMQKSGSLPWGFNVMALVQN</sequence>
<evidence type="ECO:0000256" key="6">
    <source>
        <dbReference type="ARBA" id="ARBA00022807"/>
    </source>
</evidence>
<evidence type="ECO:0000256" key="4">
    <source>
        <dbReference type="ARBA" id="ARBA00022786"/>
    </source>
</evidence>
<reference evidence="11 12" key="1">
    <citation type="journal article" date="2016" name="Mol. Biol. Evol.">
        <title>Comparative Genomics of Early-Diverging Mushroom-Forming Fungi Provides Insights into the Origins of Lignocellulose Decay Capabilities.</title>
        <authorList>
            <person name="Nagy L.G."/>
            <person name="Riley R."/>
            <person name="Tritt A."/>
            <person name="Adam C."/>
            <person name="Daum C."/>
            <person name="Floudas D."/>
            <person name="Sun H."/>
            <person name="Yadav J.S."/>
            <person name="Pangilinan J."/>
            <person name="Larsson K.H."/>
            <person name="Matsuura K."/>
            <person name="Barry K."/>
            <person name="Labutti K."/>
            <person name="Kuo R."/>
            <person name="Ohm R.A."/>
            <person name="Bhattacharya S.S."/>
            <person name="Shirouzu T."/>
            <person name="Yoshinaga Y."/>
            <person name="Martin F.M."/>
            <person name="Grigoriev I.V."/>
            <person name="Hibbett D.S."/>
        </authorList>
    </citation>
    <scope>NUCLEOTIDE SEQUENCE [LARGE SCALE GENOMIC DNA]</scope>
    <source>
        <strain evidence="11 12">TUFC12733</strain>
    </source>
</reference>
<dbReference type="PANTHER" id="PTHR10589">
    <property type="entry name" value="UBIQUITIN CARBOXYL-TERMINAL HYDROLASE"/>
    <property type="match status" value="1"/>
</dbReference>
<evidence type="ECO:0000313" key="12">
    <source>
        <dbReference type="Proteomes" id="UP000076738"/>
    </source>
</evidence>
<dbReference type="InterPro" id="IPR038765">
    <property type="entry name" value="Papain-like_cys_pep_sf"/>
</dbReference>
<evidence type="ECO:0000256" key="5">
    <source>
        <dbReference type="ARBA" id="ARBA00022801"/>
    </source>
</evidence>
<dbReference type="Pfam" id="PF01088">
    <property type="entry name" value="Peptidase_C12"/>
    <property type="match status" value="1"/>
</dbReference>
<feature type="compositionally biased region" description="Low complexity" evidence="9">
    <location>
        <begin position="149"/>
        <end position="159"/>
    </location>
</feature>
<dbReference type="GO" id="GO:0016579">
    <property type="term" value="P:protein deubiquitination"/>
    <property type="evidence" value="ECO:0007669"/>
    <property type="project" value="TreeGrafter"/>
</dbReference>
<organism evidence="11 12">
    <name type="scientific">Calocera viscosa (strain TUFC12733)</name>
    <dbReference type="NCBI Taxonomy" id="1330018"/>
    <lineage>
        <taxon>Eukaryota</taxon>
        <taxon>Fungi</taxon>
        <taxon>Dikarya</taxon>
        <taxon>Basidiomycota</taxon>
        <taxon>Agaricomycotina</taxon>
        <taxon>Dacrymycetes</taxon>
        <taxon>Dacrymycetales</taxon>
        <taxon>Dacrymycetaceae</taxon>
        <taxon>Calocera</taxon>
    </lineage>
</organism>
<comment type="similarity">
    <text evidence="2 7 8">Belongs to the peptidase C12 family.</text>
</comment>
<dbReference type="InterPro" id="IPR001578">
    <property type="entry name" value="Peptidase_C12_UCH"/>
</dbReference>
<keyword evidence="12" id="KW-1185">Reference proteome</keyword>
<keyword evidence="5 8" id="KW-0378">Hydrolase</keyword>
<keyword evidence="6 8" id="KW-0788">Thiol protease</keyword>